<dbReference type="GO" id="GO:0003755">
    <property type="term" value="F:peptidyl-prolyl cis-trans isomerase activity"/>
    <property type="evidence" value="ECO:0007669"/>
    <property type="project" value="UniProtKB-UniRule"/>
</dbReference>
<dbReference type="PROSITE" id="PS50072">
    <property type="entry name" value="CSA_PPIASE_2"/>
    <property type="match status" value="1"/>
</dbReference>
<evidence type="ECO:0000256" key="5">
    <source>
        <dbReference type="RuleBase" id="RU363019"/>
    </source>
</evidence>
<protein>
    <recommendedName>
        <fullName evidence="5">Peptidyl-prolyl cis-trans isomerase</fullName>
        <shortName evidence="5">PPIase</shortName>
        <ecNumber evidence="5">5.2.1.8</ecNumber>
    </recommendedName>
</protein>
<comment type="catalytic activity">
    <reaction evidence="1 5">
        <text>[protein]-peptidylproline (omega=180) = [protein]-peptidylproline (omega=0)</text>
        <dbReference type="Rhea" id="RHEA:16237"/>
        <dbReference type="Rhea" id="RHEA-COMP:10747"/>
        <dbReference type="Rhea" id="RHEA-COMP:10748"/>
        <dbReference type="ChEBI" id="CHEBI:83833"/>
        <dbReference type="ChEBI" id="CHEBI:83834"/>
        <dbReference type="EC" id="5.2.1.8"/>
    </reaction>
</comment>
<evidence type="ECO:0000256" key="3">
    <source>
        <dbReference type="ARBA" id="ARBA00023110"/>
    </source>
</evidence>
<sequence length="251" mass="27466">MANNPRVFLDIAVSFKTVGRIVIELFADTNPITAENFRALCTGEKGIGESGFPLHYKGSIIHGIVPDDSWYGGDITQGNGFGSESIYGNQFPKEDCIRKHDRPGILSMRNSVGHPYRSQFMLHMKESPNYDGQRIVFGQVVDGFDVIALVEKMVGNEFVYPSKPVTIADCGQILLESGGSVSTLVDYSAFISSDFSAPVTFQNLLNQLRDAQLKIAYIEAEMAKETFAYQSGYVRGNAVAAVVMARSLLGT</sequence>
<dbReference type="SUPFAM" id="SSF50891">
    <property type="entry name" value="Cyclophilin-like"/>
    <property type="match status" value="1"/>
</dbReference>
<dbReference type="PANTHER" id="PTHR11071">
    <property type="entry name" value="PEPTIDYL-PROLYL CIS-TRANS ISOMERASE"/>
    <property type="match status" value="1"/>
</dbReference>
<dbReference type="EMBL" id="CAKOAT010372931">
    <property type="protein sequence ID" value="CAH8363767.1"/>
    <property type="molecule type" value="Genomic_DNA"/>
</dbReference>
<keyword evidence="8" id="KW-1185">Reference proteome</keyword>
<dbReference type="Proteomes" id="UP001642260">
    <property type="component" value="Unassembled WGS sequence"/>
</dbReference>
<accession>A0ABC8KXT5</accession>
<evidence type="ECO:0000256" key="1">
    <source>
        <dbReference type="ARBA" id="ARBA00000971"/>
    </source>
</evidence>
<dbReference type="PANTHER" id="PTHR11071:SF561">
    <property type="entry name" value="PEPTIDYL-PROLYL CIS-TRANS ISOMERASE D-RELATED"/>
    <property type="match status" value="1"/>
</dbReference>
<dbReference type="PRINTS" id="PR00153">
    <property type="entry name" value="CSAPPISMRASE"/>
</dbReference>
<evidence type="ECO:0000256" key="4">
    <source>
        <dbReference type="ARBA" id="ARBA00023235"/>
    </source>
</evidence>
<feature type="domain" description="PPIase cyclophilin-type" evidence="6">
    <location>
        <begin position="8"/>
        <end position="172"/>
    </location>
</feature>
<comment type="caution">
    <text evidence="7">The sequence shown here is derived from an EMBL/GenBank/DDBJ whole genome shotgun (WGS) entry which is preliminary data.</text>
</comment>
<comment type="function">
    <text evidence="5">PPIases accelerate the folding of proteins. It catalyzes the cis-trans isomerization of proline imidic peptide bonds in oligopeptides.</text>
</comment>
<dbReference type="FunFam" id="2.40.100.10:FF:000025">
    <property type="entry name" value="Peptidyl-prolyl cis-trans isomerase CYP19-2"/>
    <property type="match status" value="1"/>
</dbReference>
<dbReference type="InterPro" id="IPR002130">
    <property type="entry name" value="Cyclophilin-type_PPIase_dom"/>
</dbReference>
<evidence type="ECO:0000313" key="8">
    <source>
        <dbReference type="Proteomes" id="UP001642260"/>
    </source>
</evidence>
<dbReference type="AlphaFoldDB" id="A0ABC8KXT5"/>
<dbReference type="Pfam" id="PF00160">
    <property type="entry name" value="Pro_isomerase"/>
    <property type="match status" value="1"/>
</dbReference>
<keyword evidence="4 5" id="KW-0413">Isomerase</keyword>
<evidence type="ECO:0000313" key="7">
    <source>
        <dbReference type="EMBL" id="CAH8363767.1"/>
    </source>
</evidence>
<dbReference type="Gene3D" id="2.40.100.10">
    <property type="entry name" value="Cyclophilin-like"/>
    <property type="match status" value="1"/>
</dbReference>
<proteinExistence type="inferred from homology"/>
<comment type="similarity">
    <text evidence="2 5">Belongs to the cyclophilin-type PPIase family.</text>
</comment>
<dbReference type="InterPro" id="IPR029000">
    <property type="entry name" value="Cyclophilin-like_dom_sf"/>
</dbReference>
<gene>
    <name evidence="7" type="ORF">ERUC_LOCUS29523</name>
</gene>
<evidence type="ECO:0000259" key="6">
    <source>
        <dbReference type="PROSITE" id="PS50072"/>
    </source>
</evidence>
<name>A0ABC8KXT5_ERUVS</name>
<organism evidence="7 8">
    <name type="scientific">Eruca vesicaria subsp. sativa</name>
    <name type="common">Garden rocket</name>
    <name type="synonym">Eruca sativa</name>
    <dbReference type="NCBI Taxonomy" id="29727"/>
    <lineage>
        <taxon>Eukaryota</taxon>
        <taxon>Viridiplantae</taxon>
        <taxon>Streptophyta</taxon>
        <taxon>Embryophyta</taxon>
        <taxon>Tracheophyta</taxon>
        <taxon>Spermatophyta</taxon>
        <taxon>Magnoliopsida</taxon>
        <taxon>eudicotyledons</taxon>
        <taxon>Gunneridae</taxon>
        <taxon>Pentapetalae</taxon>
        <taxon>rosids</taxon>
        <taxon>malvids</taxon>
        <taxon>Brassicales</taxon>
        <taxon>Brassicaceae</taxon>
        <taxon>Brassiceae</taxon>
        <taxon>Eruca</taxon>
    </lineage>
</organism>
<evidence type="ECO:0000256" key="2">
    <source>
        <dbReference type="ARBA" id="ARBA00007365"/>
    </source>
</evidence>
<keyword evidence="3 5" id="KW-0697">Rotamase</keyword>
<reference evidence="7 8" key="1">
    <citation type="submission" date="2022-03" db="EMBL/GenBank/DDBJ databases">
        <authorList>
            <person name="Macdonald S."/>
            <person name="Ahmed S."/>
            <person name="Newling K."/>
        </authorList>
    </citation>
    <scope>NUCLEOTIDE SEQUENCE [LARGE SCALE GENOMIC DNA]</scope>
</reference>
<dbReference type="EC" id="5.2.1.8" evidence="5"/>